<dbReference type="EMBL" id="JAIVFQ010000017">
    <property type="protein sequence ID" value="MCC5600352.1"/>
    <property type="molecule type" value="Genomic_DNA"/>
</dbReference>
<dbReference type="InterPro" id="IPR050266">
    <property type="entry name" value="AB_hydrolase_sf"/>
</dbReference>
<keyword evidence="2" id="KW-0378">Hydrolase</keyword>
<comment type="caution">
    <text evidence="2">The sequence shown here is derived from an EMBL/GenBank/DDBJ whole genome shotgun (WGS) entry which is preliminary data.</text>
</comment>
<dbReference type="Gene3D" id="3.40.50.1820">
    <property type="entry name" value="alpha/beta hydrolase"/>
    <property type="match status" value="1"/>
</dbReference>
<gene>
    <name evidence="2" type="ORF">LC586_14245</name>
</gene>
<evidence type="ECO:0000259" key="1">
    <source>
        <dbReference type="Pfam" id="PF00561"/>
    </source>
</evidence>
<dbReference type="Pfam" id="PF00561">
    <property type="entry name" value="Abhydrolase_1"/>
    <property type="match status" value="1"/>
</dbReference>
<dbReference type="RefSeq" id="WP_229485429.1">
    <property type="nucleotide sequence ID" value="NZ_JAIVFQ010000017.1"/>
</dbReference>
<keyword evidence="3" id="KW-1185">Reference proteome</keyword>
<name>A0ABS8IA30_9NOSO</name>
<dbReference type="SUPFAM" id="SSF53474">
    <property type="entry name" value="alpha/beta-Hydrolases"/>
    <property type="match status" value="1"/>
</dbReference>
<dbReference type="GO" id="GO:0016787">
    <property type="term" value="F:hydrolase activity"/>
    <property type="evidence" value="ECO:0007669"/>
    <property type="project" value="UniProtKB-KW"/>
</dbReference>
<sequence>MNKPIKRAFLDTEDGQILYRIGGEGEPLLLLHMNPRSSDEYRELMSILVTKYRVIAMDLMGFGESDKPPKLYSVADYAKTVIALLDELSIEQTNILGNHTGAFVSGEVASAYPERVNNLILCNVAGFGEAGKADLMKRFQEGFVIKEDGSHLMERWLARSRYVGSADLNHRWVLDDLKCFGYPLYAVWAVGNYCIDAAQRFTSIKCPTLIVWGIDDVEEFQKLGLALAKDRYFLSQAIPHAKVVEFPDGTICMMNQIPEEISKVIIEFLDNTNV</sequence>
<dbReference type="InterPro" id="IPR029058">
    <property type="entry name" value="AB_hydrolase_fold"/>
</dbReference>
<evidence type="ECO:0000313" key="3">
    <source>
        <dbReference type="Proteomes" id="UP001199525"/>
    </source>
</evidence>
<dbReference type="PRINTS" id="PR00111">
    <property type="entry name" value="ABHYDROLASE"/>
</dbReference>
<dbReference type="Proteomes" id="UP001199525">
    <property type="component" value="Unassembled WGS sequence"/>
</dbReference>
<reference evidence="2 3" key="1">
    <citation type="journal article" date="2021" name="Microorganisms">
        <title>Genome Evolution of Filamentous Cyanobacterium Nostoc Species: From Facultative Symbiosis to Free Living.</title>
        <authorList>
            <person name="Huo D."/>
            <person name="Li H."/>
            <person name="Cai F."/>
            <person name="Guo X."/>
            <person name="Qiao Z."/>
            <person name="Wang W."/>
            <person name="Yu G."/>
            <person name="Li R."/>
        </authorList>
    </citation>
    <scope>NUCLEOTIDE SEQUENCE [LARGE SCALE GENOMIC DNA]</scope>
    <source>
        <strain evidence="2 3">CHAB 5714</strain>
    </source>
</reference>
<evidence type="ECO:0000313" key="2">
    <source>
        <dbReference type="EMBL" id="MCC5600352.1"/>
    </source>
</evidence>
<dbReference type="PANTHER" id="PTHR43798">
    <property type="entry name" value="MONOACYLGLYCEROL LIPASE"/>
    <property type="match status" value="1"/>
</dbReference>
<organism evidence="2 3">
    <name type="scientific">Nostoc favosum CHAB5714</name>
    <dbReference type="NCBI Taxonomy" id="2780399"/>
    <lineage>
        <taxon>Bacteria</taxon>
        <taxon>Bacillati</taxon>
        <taxon>Cyanobacteriota</taxon>
        <taxon>Cyanophyceae</taxon>
        <taxon>Nostocales</taxon>
        <taxon>Nostocaceae</taxon>
        <taxon>Nostoc</taxon>
        <taxon>Nostoc favosum</taxon>
    </lineage>
</organism>
<dbReference type="InterPro" id="IPR000073">
    <property type="entry name" value="AB_hydrolase_1"/>
</dbReference>
<proteinExistence type="predicted"/>
<feature type="domain" description="AB hydrolase-1" evidence="1">
    <location>
        <begin position="27"/>
        <end position="143"/>
    </location>
</feature>
<protein>
    <submittedName>
        <fullName evidence="2">Alpha/beta hydrolase</fullName>
    </submittedName>
</protein>
<accession>A0ABS8IA30</accession>
<dbReference type="PANTHER" id="PTHR43798:SF33">
    <property type="entry name" value="HYDROLASE, PUTATIVE (AFU_ORTHOLOGUE AFUA_2G14860)-RELATED"/>
    <property type="match status" value="1"/>
</dbReference>